<accession>A0ABN3H9Z0</accession>
<dbReference type="Pfam" id="PF08281">
    <property type="entry name" value="Sigma70_r4_2"/>
    <property type="match status" value="1"/>
</dbReference>
<keyword evidence="9" id="KW-1185">Reference proteome</keyword>
<dbReference type="InterPro" id="IPR007627">
    <property type="entry name" value="RNA_pol_sigma70_r2"/>
</dbReference>
<evidence type="ECO:0000259" key="7">
    <source>
        <dbReference type="Pfam" id="PF08281"/>
    </source>
</evidence>
<dbReference type="NCBIfam" id="TIGR02937">
    <property type="entry name" value="sigma70-ECF"/>
    <property type="match status" value="1"/>
</dbReference>
<comment type="similarity">
    <text evidence="1">Belongs to the sigma-70 factor family. ECF subfamily.</text>
</comment>
<gene>
    <name evidence="8" type="ORF">GCM10010170_076430</name>
</gene>
<keyword evidence="4" id="KW-0238">DNA-binding</keyword>
<dbReference type="InterPro" id="IPR013324">
    <property type="entry name" value="RNA_pol_sigma_r3/r4-like"/>
</dbReference>
<dbReference type="EMBL" id="BAAARV010000075">
    <property type="protein sequence ID" value="GAA2373707.1"/>
    <property type="molecule type" value="Genomic_DNA"/>
</dbReference>
<dbReference type="InterPro" id="IPR014284">
    <property type="entry name" value="RNA_pol_sigma-70_dom"/>
</dbReference>
<dbReference type="Gene3D" id="1.10.1740.10">
    <property type="match status" value="1"/>
</dbReference>
<reference evidence="8 9" key="1">
    <citation type="journal article" date="2019" name="Int. J. Syst. Evol. Microbiol.">
        <title>The Global Catalogue of Microorganisms (GCM) 10K type strain sequencing project: providing services to taxonomists for standard genome sequencing and annotation.</title>
        <authorList>
            <consortium name="The Broad Institute Genomics Platform"/>
            <consortium name="The Broad Institute Genome Sequencing Center for Infectious Disease"/>
            <person name="Wu L."/>
            <person name="Ma J."/>
        </authorList>
    </citation>
    <scope>NUCLEOTIDE SEQUENCE [LARGE SCALE GENOMIC DNA]</scope>
    <source>
        <strain evidence="8 9">JCM 3272</strain>
    </source>
</reference>
<name>A0ABN3H9Z0_9ACTN</name>
<evidence type="ECO:0000256" key="1">
    <source>
        <dbReference type="ARBA" id="ARBA00010641"/>
    </source>
</evidence>
<dbReference type="PANTHER" id="PTHR43133">
    <property type="entry name" value="RNA POLYMERASE ECF-TYPE SIGMA FACTO"/>
    <property type="match status" value="1"/>
</dbReference>
<dbReference type="PANTHER" id="PTHR43133:SF52">
    <property type="entry name" value="ECF RNA POLYMERASE SIGMA FACTOR SIGL"/>
    <property type="match status" value="1"/>
</dbReference>
<evidence type="ECO:0000256" key="4">
    <source>
        <dbReference type="ARBA" id="ARBA00023125"/>
    </source>
</evidence>
<dbReference type="Gene3D" id="1.10.10.10">
    <property type="entry name" value="Winged helix-like DNA-binding domain superfamily/Winged helix DNA-binding domain"/>
    <property type="match status" value="1"/>
</dbReference>
<evidence type="ECO:0000313" key="9">
    <source>
        <dbReference type="Proteomes" id="UP001501444"/>
    </source>
</evidence>
<evidence type="ECO:0000256" key="3">
    <source>
        <dbReference type="ARBA" id="ARBA00023082"/>
    </source>
</evidence>
<keyword evidence="2" id="KW-0805">Transcription regulation</keyword>
<dbReference type="InterPro" id="IPR036388">
    <property type="entry name" value="WH-like_DNA-bd_sf"/>
</dbReference>
<dbReference type="Proteomes" id="UP001501444">
    <property type="component" value="Unassembled WGS sequence"/>
</dbReference>
<proteinExistence type="inferred from homology"/>
<dbReference type="SUPFAM" id="SSF88659">
    <property type="entry name" value="Sigma3 and sigma4 domains of RNA polymerase sigma factors"/>
    <property type="match status" value="1"/>
</dbReference>
<dbReference type="SUPFAM" id="SSF88946">
    <property type="entry name" value="Sigma2 domain of RNA polymerase sigma factors"/>
    <property type="match status" value="1"/>
</dbReference>
<dbReference type="Pfam" id="PF04542">
    <property type="entry name" value="Sigma70_r2"/>
    <property type="match status" value="1"/>
</dbReference>
<organism evidence="8 9">
    <name type="scientific">Dactylosporangium salmoneum</name>
    <dbReference type="NCBI Taxonomy" id="53361"/>
    <lineage>
        <taxon>Bacteria</taxon>
        <taxon>Bacillati</taxon>
        <taxon>Actinomycetota</taxon>
        <taxon>Actinomycetes</taxon>
        <taxon>Micromonosporales</taxon>
        <taxon>Micromonosporaceae</taxon>
        <taxon>Dactylosporangium</taxon>
    </lineage>
</organism>
<dbReference type="InterPro" id="IPR013249">
    <property type="entry name" value="RNA_pol_sigma70_r4_t2"/>
</dbReference>
<evidence type="ECO:0000259" key="6">
    <source>
        <dbReference type="Pfam" id="PF04542"/>
    </source>
</evidence>
<dbReference type="InterPro" id="IPR039425">
    <property type="entry name" value="RNA_pol_sigma-70-like"/>
</dbReference>
<dbReference type="InterPro" id="IPR013325">
    <property type="entry name" value="RNA_pol_sigma_r2"/>
</dbReference>
<keyword evidence="3" id="KW-0731">Sigma factor</keyword>
<comment type="caution">
    <text evidence="8">The sequence shown here is derived from an EMBL/GenBank/DDBJ whole genome shotgun (WGS) entry which is preliminary data.</text>
</comment>
<sequence length="202" mass="22541">MCHGAAHAPHSECPEAWMAGVYEAHADALYRFLLRLTLGQAELAEDHLQETLLRAWRHRDALSTDIAEVRPWLFTVARRIATDAARARVTRPAEITGVDLAAHLADDDPIERAIARCDIRAALTELSPDHRQILVELYLRGSSTTEAAATLGLHEGTVKSRTYYARRALRAVLERKRRSPSNPRNAQYIDRATAEARTCTPA</sequence>
<keyword evidence="5" id="KW-0804">Transcription</keyword>
<feature type="domain" description="RNA polymerase sigma factor 70 region 4 type 2" evidence="7">
    <location>
        <begin position="119"/>
        <end position="169"/>
    </location>
</feature>
<evidence type="ECO:0000313" key="8">
    <source>
        <dbReference type="EMBL" id="GAA2373707.1"/>
    </source>
</evidence>
<evidence type="ECO:0000256" key="2">
    <source>
        <dbReference type="ARBA" id="ARBA00023015"/>
    </source>
</evidence>
<evidence type="ECO:0000256" key="5">
    <source>
        <dbReference type="ARBA" id="ARBA00023163"/>
    </source>
</evidence>
<protein>
    <submittedName>
        <fullName evidence="8">Sigma-70 family RNA polymerase sigma factor</fullName>
    </submittedName>
</protein>
<feature type="domain" description="RNA polymerase sigma-70 region 2" evidence="6">
    <location>
        <begin position="22"/>
        <end position="88"/>
    </location>
</feature>